<comment type="caution">
    <text evidence="2">The sequence shown here is derived from an EMBL/GenBank/DDBJ whole genome shotgun (WGS) entry which is preliminary data.</text>
</comment>
<feature type="transmembrane region" description="Helical" evidence="1">
    <location>
        <begin position="403"/>
        <end position="423"/>
    </location>
</feature>
<keyword evidence="1" id="KW-0472">Membrane</keyword>
<evidence type="ECO:0000313" key="3">
    <source>
        <dbReference type="Proteomes" id="UP000245956"/>
    </source>
</evidence>
<dbReference type="AlphaFoldDB" id="A0A2U3DZ58"/>
<gene>
    <name evidence="2" type="ORF">PCL_02893</name>
</gene>
<keyword evidence="1" id="KW-0812">Transmembrane</keyword>
<evidence type="ECO:0000313" key="2">
    <source>
        <dbReference type="EMBL" id="PWI67539.1"/>
    </source>
</evidence>
<dbReference type="Proteomes" id="UP000245956">
    <property type="component" value="Unassembled WGS sequence"/>
</dbReference>
<sequence length="585" mass="63387">MGHRRTAYDPVHVCLVEPRGALFRRYRTRADDGAHVLNGLERRNSWPFTGAWKTTLNRQRVVGAQSGISESIFMQWAMDALGGEGWKAHTIIHTLAYGVHIYIPRRQCRQRKGVLVHGQRAPAASQADYRGAKLVQSCLLSIEWPQPPEDRARVGLRGALFRAAKSRPSAQAQQEVHLAIRGRQCSPELKPIACGLRGLRNLSDGLCLVVEAGDRMGGDWEPGSLVHGVWLRGGRVSASSTGLSIQDYYSMYVGRQWQWAIQIGRHVEEPLVPRPPGPGDQETGWDPWGLRHPPAGKRSDGVVAALTCAQSTVGTLGINLVVYLDERMSPRMNEEDMCGTQAAASLTQWAPGTFLSDASVDLPYLSLGAAARRATASRPTATGRSSALSRSPTVNARCARREVVAAGVNFWVVVLMVVAGRFMPSRRRRGGVLSACCQSRPVVARSSTQGRLRSRTGGVVTSLGSQTVCIAIRPHAGSLVAAPSRRQTLAATAGVLDSRFRLLTLAGPDDVAQPRSSLLCEAPALPVSSNCLFPPPVVRRPQSRPLAAHVSVYALKWQGMVSQPLQTLVALAQHGNGQLTSRLDK</sequence>
<dbReference type="EMBL" id="LCWV01000018">
    <property type="protein sequence ID" value="PWI67539.1"/>
    <property type="molecule type" value="Genomic_DNA"/>
</dbReference>
<organism evidence="2 3">
    <name type="scientific">Purpureocillium lilacinum</name>
    <name type="common">Paecilomyces lilacinus</name>
    <dbReference type="NCBI Taxonomy" id="33203"/>
    <lineage>
        <taxon>Eukaryota</taxon>
        <taxon>Fungi</taxon>
        <taxon>Dikarya</taxon>
        <taxon>Ascomycota</taxon>
        <taxon>Pezizomycotina</taxon>
        <taxon>Sordariomycetes</taxon>
        <taxon>Hypocreomycetidae</taxon>
        <taxon>Hypocreales</taxon>
        <taxon>Ophiocordycipitaceae</taxon>
        <taxon>Purpureocillium</taxon>
    </lineage>
</organism>
<keyword evidence="1" id="KW-1133">Transmembrane helix</keyword>
<proteinExistence type="predicted"/>
<evidence type="ECO:0000256" key="1">
    <source>
        <dbReference type="SAM" id="Phobius"/>
    </source>
</evidence>
<protein>
    <submittedName>
        <fullName evidence="2">Uncharacterized protein</fullName>
    </submittedName>
</protein>
<reference evidence="2 3" key="1">
    <citation type="journal article" date="2016" name="Front. Microbiol.">
        <title>Genome and transcriptome sequences reveal the specific parasitism of the nematophagous Purpureocillium lilacinum 36-1.</title>
        <authorList>
            <person name="Xie J."/>
            <person name="Li S."/>
            <person name="Mo C."/>
            <person name="Xiao X."/>
            <person name="Peng D."/>
            <person name="Wang G."/>
            <person name="Xiao Y."/>
        </authorList>
    </citation>
    <scope>NUCLEOTIDE SEQUENCE [LARGE SCALE GENOMIC DNA]</scope>
    <source>
        <strain evidence="2 3">36-1</strain>
    </source>
</reference>
<name>A0A2U3DZ58_PURLI</name>
<accession>A0A2U3DZ58</accession>